<dbReference type="Proteomes" id="UP000597444">
    <property type="component" value="Unassembled WGS sequence"/>
</dbReference>
<proteinExistence type="predicted"/>
<keyword evidence="2" id="KW-1185">Reference proteome</keyword>
<accession>A0A8J3N4X4</accession>
<reference evidence="1" key="1">
    <citation type="submission" date="2020-10" db="EMBL/GenBank/DDBJ databases">
        <title>Taxonomic study of unclassified bacteria belonging to the class Ktedonobacteria.</title>
        <authorList>
            <person name="Yabe S."/>
            <person name="Wang C.M."/>
            <person name="Zheng Y."/>
            <person name="Sakai Y."/>
            <person name="Cavaletti L."/>
            <person name="Monciardini P."/>
            <person name="Donadio S."/>
        </authorList>
    </citation>
    <scope>NUCLEOTIDE SEQUENCE</scope>
    <source>
        <strain evidence="1">ID150040</strain>
    </source>
</reference>
<organism evidence="1 2">
    <name type="scientific">Reticulibacter mediterranei</name>
    <dbReference type="NCBI Taxonomy" id="2778369"/>
    <lineage>
        <taxon>Bacteria</taxon>
        <taxon>Bacillati</taxon>
        <taxon>Chloroflexota</taxon>
        <taxon>Ktedonobacteria</taxon>
        <taxon>Ktedonobacterales</taxon>
        <taxon>Reticulibacteraceae</taxon>
        <taxon>Reticulibacter</taxon>
    </lineage>
</organism>
<protein>
    <submittedName>
        <fullName evidence="1">Uncharacterized protein</fullName>
    </submittedName>
</protein>
<sequence length="92" mass="9679">MGAPSIDALPIGFTQPELVNQGIITGQGRFVLDAAIVIGKGIDKPIRSAQCVALQHPSGTSYANIKAIGSTVSKYAAKRVSPDSIRFLKLSR</sequence>
<gene>
    <name evidence="1" type="ORF">KSF_085470</name>
</gene>
<dbReference type="AlphaFoldDB" id="A0A8J3N4X4"/>
<evidence type="ECO:0000313" key="2">
    <source>
        <dbReference type="Proteomes" id="UP000597444"/>
    </source>
</evidence>
<comment type="caution">
    <text evidence="1">The sequence shown here is derived from an EMBL/GenBank/DDBJ whole genome shotgun (WGS) entry which is preliminary data.</text>
</comment>
<dbReference type="EMBL" id="BNJK01000002">
    <property type="protein sequence ID" value="GHO98499.1"/>
    <property type="molecule type" value="Genomic_DNA"/>
</dbReference>
<evidence type="ECO:0000313" key="1">
    <source>
        <dbReference type="EMBL" id="GHO98499.1"/>
    </source>
</evidence>
<name>A0A8J3N4X4_9CHLR</name>